<proteinExistence type="predicted"/>
<dbReference type="Proteomes" id="UP000243468">
    <property type="component" value="Unassembled WGS sequence"/>
</dbReference>
<sequence length="208" mass="23727">MNQYHKTDLGIESLKQRSLNLNARQRRLLLLIGTDDFDLLAEQFKRRIAPPELLEQLLEMGLIAQQASPSIEAPLPSSPLNTEIEASLSLQTSQLKDHSAEEILVPGISPSSITDEKAEPASYENEIQTTLEVMDFEQVKQFMAQLLQRHCGLMAKQLINRILSADDLRSLKQCQMQWITTLQESRMTPQELNKYLNQINFSLQKHLS</sequence>
<name>A0A1G6IEE5_9GAMM</name>
<dbReference type="STRING" id="1226327.SAMN05421732_1033"/>
<dbReference type="AlphaFoldDB" id="A0A1G6IEE5"/>
<reference evidence="2" key="1">
    <citation type="submission" date="2016-09" db="EMBL/GenBank/DDBJ databases">
        <authorList>
            <person name="Varghese N."/>
            <person name="Submissions S."/>
        </authorList>
    </citation>
    <scope>NUCLEOTIDE SEQUENCE [LARGE SCALE GENOMIC DNA]</scope>
    <source>
        <strain evidence="2">ANC 4667</strain>
    </source>
</reference>
<dbReference type="OrthoDB" id="6711986at2"/>
<gene>
    <name evidence="1" type="ORF">SAMN05421732_1033</name>
</gene>
<dbReference type="RefSeq" id="WP_092819255.1">
    <property type="nucleotide sequence ID" value="NZ_BAABKJ010000004.1"/>
</dbReference>
<keyword evidence="2" id="KW-1185">Reference proteome</keyword>
<dbReference type="EMBL" id="FMYO01000003">
    <property type="protein sequence ID" value="SDC04922.1"/>
    <property type="molecule type" value="Genomic_DNA"/>
</dbReference>
<evidence type="ECO:0000313" key="1">
    <source>
        <dbReference type="EMBL" id="SDC04922.1"/>
    </source>
</evidence>
<protein>
    <submittedName>
        <fullName evidence="1">Uncharacterized protein</fullName>
    </submittedName>
</protein>
<accession>A0A1G6IEE5</accession>
<organism evidence="1 2">
    <name type="scientific">Acinetobacter kookii</name>
    <dbReference type="NCBI Taxonomy" id="1226327"/>
    <lineage>
        <taxon>Bacteria</taxon>
        <taxon>Pseudomonadati</taxon>
        <taxon>Pseudomonadota</taxon>
        <taxon>Gammaproteobacteria</taxon>
        <taxon>Moraxellales</taxon>
        <taxon>Moraxellaceae</taxon>
        <taxon>Acinetobacter</taxon>
    </lineage>
</organism>
<evidence type="ECO:0000313" key="2">
    <source>
        <dbReference type="Proteomes" id="UP000243468"/>
    </source>
</evidence>